<evidence type="ECO:0000313" key="5">
    <source>
        <dbReference type="EMBL" id="MCV7224647.1"/>
    </source>
</evidence>
<dbReference type="PANTHER" id="PTHR22604:SF105">
    <property type="entry name" value="TRANS-1,2-DIHYDROBENZENE-1,2-DIOL DEHYDROGENASE"/>
    <property type="match status" value="1"/>
</dbReference>
<dbReference type="Gene3D" id="3.30.360.10">
    <property type="entry name" value="Dihydrodipicolinate Reductase, domain 2"/>
    <property type="match status" value="1"/>
</dbReference>
<sequence>MNNTRRLRWGLLSTARISADVIPGLQRSSKNELVAVASRDRINAQDFAQRNNIGQTFGSYEALLDDPDIDCAYIPLPNHLHGEWTRRAVLAGKHVLCEKPFVADPSEATSLFTLADLRGVHLAEAFMYRHHPKTHALKQVIDSGELGEVHTIRAWFTYPAEDTRADIRFRPGMEGGALRDVGAYPVSMANYLLDAEPDSVVAARECDANGIDTRFYGLMRYSQGAVAIFDCSMQSHRTYGVTVLGSIGAAMLTCPWYSHKPPVHLEITTSAGSRHITPNGAENAYFLETENFADVVLSRRDPEISADETVRTSRTLARLHRAAS</sequence>
<evidence type="ECO:0000259" key="4">
    <source>
        <dbReference type="Pfam" id="PF22725"/>
    </source>
</evidence>
<dbReference type="EMBL" id="JACKTY010000008">
    <property type="protein sequence ID" value="MCV7224647.1"/>
    <property type="molecule type" value="Genomic_DNA"/>
</dbReference>
<name>A0ABT3C5A0_9MYCO</name>
<evidence type="ECO:0000256" key="2">
    <source>
        <dbReference type="ARBA" id="ARBA00023002"/>
    </source>
</evidence>
<gene>
    <name evidence="5" type="ORF">H7J73_01115</name>
</gene>
<dbReference type="Pfam" id="PF22725">
    <property type="entry name" value="GFO_IDH_MocA_C3"/>
    <property type="match status" value="1"/>
</dbReference>
<dbReference type="InterPro" id="IPR036291">
    <property type="entry name" value="NAD(P)-bd_dom_sf"/>
</dbReference>
<feature type="domain" description="GFO/IDH/MocA-like oxidoreductase" evidence="4">
    <location>
        <begin position="136"/>
        <end position="248"/>
    </location>
</feature>
<dbReference type="InterPro" id="IPR055170">
    <property type="entry name" value="GFO_IDH_MocA-like_dom"/>
</dbReference>
<dbReference type="SUPFAM" id="SSF51735">
    <property type="entry name" value="NAD(P)-binding Rossmann-fold domains"/>
    <property type="match status" value="1"/>
</dbReference>
<keyword evidence="6" id="KW-1185">Reference proteome</keyword>
<evidence type="ECO:0000313" key="6">
    <source>
        <dbReference type="Proteomes" id="UP001526201"/>
    </source>
</evidence>
<comment type="similarity">
    <text evidence="1">Belongs to the Gfo/Idh/MocA family.</text>
</comment>
<reference evidence="5 6" key="1">
    <citation type="journal article" date="2022" name="BMC Genomics">
        <title>Comparative genome analysis of mycobacteria focusing on tRNA and non-coding RNA.</title>
        <authorList>
            <person name="Behra P.R.K."/>
            <person name="Pettersson B.M.F."/>
            <person name="Ramesh M."/>
            <person name="Das S."/>
            <person name="Dasgupta S."/>
            <person name="Kirsebom L.A."/>
        </authorList>
    </citation>
    <scope>NUCLEOTIDE SEQUENCE [LARGE SCALE GENOMIC DNA]</scope>
    <source>
        <strain evidence="5 6">DSM 44078</strain>
    </source>
</reference>
<dbReference type="SUPFAM" id="SSF55347">
    <property type="entry name" value="Glyceraldehyde-3-phosphate dehydrogenase-like, C-terminal domain"/>
    <property type="match status" value="1"/>
</dbReference>
<proteinExistence type="inferred from homology"/>
<feature type="domain" description="Gfo/Idh/MocA-like oxidoreductase N-terminal" evidence="3">
    <location>
        <begin position="14"/>
        <end position="123"/>
    </location>
</feature>
<dbReference type="RefSeq" id="WP_264065391.1">
    <property type="nucleotide sequence ID" value="NZ_JACKTY010000008.1"/>
</dbReference>
<accession>A0ABT3C5A0</accession>
<dbReference type="InterPro" id="IPR000683">
    <property type="entry name" value="Gfo/Idh/MocA-like_OxRdtase_N"/>
</dbReference>
<dbReference type="PANTHER" id="PTHR22604">
    <property type="entry name" value="OXIDOREDUCTASES"/>
    <property type="match status" value="1"/>
</dbReference>
<organism evidence="5 6">
    <name type="scientific">Mycolicibacterium komossense</name>
    <dbReference type="NCBI Taxonomy" id="1779"/>
    <lineage>
        <taxon>Bacteria</taxon>
        <taxon>Bacillati</taxon>
        <taxon>Actinomycetota</taxon>
        <taxon>Actinomycetes</taxon>
        <taxon>Mycobacteriales</taxon>
        <taxon>Mycobacteriaceae</taxon>
        <taxon>Mycolicibacterium</taxon>
    </lineage>
</organism>
<comment type="caution">
    <text evidence="5">The sequence shown here is derived from an EMBL/GenBank/DDBJ whole genome shotgun (WGS) entry which is preliminary data.</text>
</comment>
<evidence type="ECO:0000256" key="1">
    <source>
        <dbReference type="ARBA" id="ARBA00010928"/>
    </source>
</evidence>
<evidence type="ECO:0000259" key="3">
    <source>
        <dbReference type="Pfam" id="PF01408"/>
    </source>
</evidence>
<dbReference type="Pfam" id="PF01408">
    <property type="entry name" value="GFO_IDH_MocA"/>
    <property type="match status" value="1"/>
</dbReference>
<dbReference type="Gene3D" id="3.40.50.720">
    <property type="entry name" value="NAD(P)-binding Rossmann-like Domain"/>
    <property type="match status" value="1"/>
</dbReference>
<keyword evidence="2" id="KW-0560">Oxidoreductase</keyword>
<dbReference type="InterPro" id="IPR050984">
    <property type="entry name" value="Gfo/Idh/MocA_domain"/>
</dbReference>
<protein>
    <submittedName>
        <fullName evidence="5">Gfo/Idh/MocA family oxidoreductase</fullName>
    </submittedName>
</protein>
<dbReference type="Proteomes" id="UP001526201">
    <property type="component" value="Unassembled WGS sequence"/>
</dbReference>